<protein>
    <recommendedName>
        <fullName evidence="1">Lcl C-terminal domain-containing protein</fullName>
    </recommendedName>
</protein>
<evidence type="ECO:0000313" key="3">
    <source>
        <dbReference type="Proteomes" id="UP000006201"/>
    </source>
</evidence>
<reference evidence="2 3" key="1">
    <citation type="submission" date="2006-02" db="EMBL/GenBank/DDBJ databases">
        <authorList>
            <person name="Moran M.A."/>
            <person name="Kjelleberg S."/>
            <person name="Egan S."/>
            <person name="Saunders N."/>
            <person name="Thomas T."/>
            <person name="Ferriera S."/>
            <person name="Johnson J."/>
            <person name="Kravitz S."/>
            <person name="Halpern A."/>
            <person name="Remington K."/>
            <person name="Beeson K."/>
            <person name="Tran B."/>
            <person name="Rogers Y.-H."/>
            <person name="Friedman R."/>
            <person name="Venter J.C."/>
        </authorList>
    </citation>
    <scope>NUCLEOTIDE SEQUENCE [LARGE SCALE GENOMIC DNA]</scope>
    <source>
        <strain evidence="2 3">D2</strain>
    </source>
</reference>
<dbReference type="InterPro" id="IPR011460">
    <property type="entry name" value="Lcl_C"/>
</dbReference>
<proteinExistence type="predicted"/>
<evidence type="ECO:0000313" key="2">
    <source>
        <dbReference type="EMBL" id="EAR30758.1"/>
    </source>
</evidence>
<dbReference type="EMBL" id="AAOH01000001">
    <property type="protein sequence ID" value="EAR30758.1"/>
    <property type="molecule type" value="Genomic_DNA"/>
</dbReference>
<organism evidence="2 3">
    <name type="scientific">Pseudoalteromonas tunicata D2</name>
    <dbReference type="NCBI Taxonomy" id="87626"/>
    <lineage>
        <taxon>Bacteria</taxon>
        <taxon>Pseudomonadati</taxon>
        <taxon>Pseudomonadota</taxon>
        <taxon>Gammaproteobacteria</taxon>
        <taxon>Alteromonadales</taxon>
        <taxon>Pseudoalteromonadaceae</taxon>
        <taxon>Pseudoalteromonas</taxon>
    </lineage>
</organism>
<dbReference type="Proteomes" id="UP000006201">
    <property type="component" value="Unassembled WGS sequence"/>
</dbReference>
<name>A4C5C6_9GAMM</name>
<dbReference type="OrthoDB" id="9815730at2"/>
<dbReference type="STRING" id="87626.PTD2_04276"/>
<dbReference type="AlphaFoldDB" id="A4C5C6"/>
<gene>
    <name evidence="2" type="ORF">PTD2_04276</name>
</gene>
<sequence length="221" mass="25175">MKNRMLLSLMLLGLIGFLSYRDHSLPLQTQDSRWQKINRAGVKLSAWQGPWSCVYDLEQHLLWEVKTNDESIHDGDWTYSWFIAQQGQANSGDCYFEQARCDTTDLINRSNQTQLCGVQGWRLPTQAELTALLQHHDRVGQVHVATDYFLHLKHGDYWTSNANQPLSGIYQHLKQGAIAINMSQGSVVTLPYRNAAFVMLVSDVNPKGINTTVHSPQNRVH</sequence>
<feature type="domain" description="Lcl C-terminal" evidence="1">
    <location>
        <begin position="53"/>
        <end position="201"/>
    </location>
</feature>
<dbReference type="eggNOG" id="COG5492">
    <property type="taxonomic scope" value="Bacteria"/>
</dbReference>
<evidence type="ECO:0000259" key="1">
    <source>
        <dbReference type="Pfam" id="PF07603"/>
    </source>
</evidence>
<dbReference type="Pfam" id="PF07603">
    <property type="entry name" value="Lcl_C"/>
    <property type="match status" value="1"/>
</dbReference>
<accession>A4C5C6</accession>
<dbReference type="HOGENOM" id="CLU_1204125_0_0_6"/>
<comment type="caution">
    <text evidence="2">The sequence shown here is derived from an EMBL/GenBank/DDBJ whole genome shotgun (WGS) entry which is preliminary data.</text>
</comment>
<keyword evidence="3" id="KW-1185">Reference proteome</keyword>